<evidence type="ECO:0000313" key="2">
    <source>
        <dbReference type="Proteomes" id="UP000185490"/>
    </source>
</evidence>
<accession>A0ABN4UXI9</accession>
<name>A0ABN4UXI9_9BACT</name>
<dbReference type="RefSeq" id="WP_012057314.1">
    <property type="nucleotide sequence ID" value="NZ_CP007389.1"/>
</dbReference>
<sequence>MNFYSDYTEKYSKTLKRKDLDFLKEHKKLLSFQNGNASELYNSCVFSIFWKTIHQIAGSDVFIRISYHTSFSMFHVKPLPMGW</sequence>
<keyword evidence="2" id="KW-1185">Reference proteome</keyword>
<protein>
    <submittedName>
        <fullName evidence="1">Uncharacterized protein</fullName>
    </submittedName>
</protein>
<proteinExistence type="predicted"/>
<dbReference type="Proteomes" id="UP000185490">
    <property type="component" value="Chromosome"/>
</dbReference>
<organism evidence="1 2">
    <name type="scientific">Thermosipho melanesiensis</name>
    <dbReference type="NCBI Taxonomy" id="46541"/>
    <lineage>
        <taxon>Bacteria</taxon>
        <taxon>Thermotogati</taxon>
        <taxon>Thermotogota</taxon>
        <taxon>Thermotogae</taxon>
        <taxon>Thermotogales</taxon>
        <taxon>Fervidobacteriaceae</taxon>
        <taxon>Thermosipho</taxon>
    </lineage>
</organism>
<reference evidence="1 2" key="1">
    <citation type="submission" date="2014-02" db="EMBL/GenBank/DDBJ databases">
        <title>Diversity of Thermotogales isolates from hydrothermal vents.</title>
        <authorList>
            <person name="Haverkamp T.H.A."/>
            <person name="Lossouarn J."/>
            <person name="Geslin C."/>
            <person name="Nesbo C.L."/>
        </authorList>
    </citation>
    <scope>NUCLEOTIDE SEQUENCE [LARGE SCALE GENOMIC DNA]</scope>
    <source>
        <strain evidence="1 2">431</strain>
    </source>
</reference>
<gene>
    <name evidence="1" type="ORF">BW47_05860</name>
</gene>
<evidence type="ECO:0000313" key="1">
    <source>
        <dbReference type="EMBL" id="APT74880.1"/>
    </source>
</evidence>
<dbReference type="EMBL" id="CP007389">
    <property type="protein sequence ID" value="APT74880.1"/>
    <property type="molecule type" value="Genomic_DNA"/>
</dbReference>